<evidence type="ECO:0000256" key="1">
    <source>
        <dbReference type="SAM" id="MobiDB-lite"/>
    </source>
</evidence>
<proteinExistence type="predicted"/>
<dbReference type="OMA" id="FPWEDST"/>
<comment type="caution">
    <text evidence="2">The sequence shown here is derived from an EMBL/GenBank/DDBJ whole genome shotgun (WGS) entry which is preliminary data.</text>
</comment>
<sequence>MFSSKCRFEEAAETYLPFARSPEANVERLRFISSLNIEPSVFCYAFNAPPIFTLSRLFPEVKVASTFIHVKSQDPDAFVARRSASSPPKIFKVISSSKQQQSDAVRPEANQGGVASAEHLGLESPGRSSSQQQQQQQQHQQQQQQQDQQQKMQAHQGGQCRPCSFQKTRADSCRLGDDCQFCHLCTYEDFMQKNAGKHDRRKRLRGEKRLLLKAQCSEQQGGESSTPEALQTWATEKPRSLPLAPLGARFLTTWPSAWLSTIAEEVQPQIIAEKVHPKRYLEPRGEQGPAAINAPQQGRMQAVRMVHHKQRLP</sequence>
<feature type="region of interest" description="Disordered" evidence="1">
    <location>
        <begin position="92"/>
        <end position="153"/>
    </location>
</feature>
<name>A0A813G251_POLGL</name>
<reference evidence="2" key="1">
    <citation type="submission" date="2021-02" db="EMBL/GenBank/DDBJ databases">
        <authorList>
            <person name="Dougan E. K."/>
            <person name="Rhodes N."/>
            <person name="Thang M."/>
            <person name="Chan C."/>
        </authorList>
    </citation>
    <scope>NUCLEOTIDE SEQUENCE</scope>
</reference>
<evidence type="ECO:0000313" key="2">
    <source>
        <dbReference type="EMBL" id="CAE8618955.1"/>
    </source>
</evidence>
<evidence type="ECO:0008006" key="4">
    <source>
        <dbReference type="Google" id="ProtNLM"/>
    </source>
</evidence>
<protein>
    <recommendedName>
        <fullName evidence="4">C3H1-type domain-containing protein</fullName>
    </recommendedName>
</protein>
<keyword evidence="3" id="KW-1185">Reference proteome</keyword>
<accession>A0A813G251</accession>
<dbReference type="EMBL" id="CAJNNV010026767">
    <property type="protein sequence ID" value="CAE8618955.1"/>
    <property type="molecule type" value="Genomic_DNA"/>
</dbReference>
<dbReference type="AlphaFoldDB" id="A0A813G251"/>
<gene>
    <name evidence="2" type="ORF">PGLA1383_LOCUS36550</name>
</gene>
<feature type="compositionally biased region" description="Polar residues" evidence="1">
    <location>
        <begin position="94"/>
        <end position="103"/>
    </location>
</feature>
<dbReference type="Proteomes" id="UP000654075">
    <property type="component" value="Unassembled WGS sequence"/>
</dbReference>
<organism evidence="2 3">
    <name type="scientific">Polarella glacialis</name>
    <name type="common">Dinoflagellate</name>
    <dbReference type="NCBI Taxonomy" id="89957"/>
    <lineage>
        <taxon>Eukaryota</taxon>
        <taxon>Sar</taxon>
        <taxon>Alveolata</taxon>
        <taxon>Dinophyceae</taxon>
        <taxon>Suessiales</taxon>
        <taxon>Suessiaceae</taxon>
        <taxon>Polarella</taxon>
    </lineage>
</organism>
<evidence type="ECO:0000313" key="3">
    <source>
        <dbReference type="Proteomes" id="UP000654075"/>
    </source>
</evidence>
<feature type="compositionally biased region" description="Low complexity" evidence="1">
    <location>
        <begin position="131"/>
        <end position="153"/>
    </location>
</feature>